<organism evidence="7 8">
    <name type="scientific">Microcystis viridis Mv_BB_P_19951000_S68D</name>
    <dbReference type="NCBI Taxonomy" id="2486270"/>
    <lineage>
        <taxon>Bacteria</taxon>
        <taxon>Bacillati</taxon>
        <taxon>Cyanobacteriota</taxon>
        <taxon>Cyanophyceae</taxon>
        <taxon>Oscillatoriophycideae</taxon>
        <taxon>Chroococcales</taxon>
        <taxon>Microcystaceae</taxon>
        <taxon>Microcystis</taxon>
    </lineage>
</organism>
<dbReference type="EC" id="2.7.11.1" evidence="1"/>
<dbReference type="GO" id="GO:0004674">
    <property type="term" value="F:protein serine/threonine kinase activity"/>
    <property type="evidence" value="ECO:0007669"/>
    <property type="project" value="UniProtKB-EC"/>
</dbReference>
<dbReference type="PANTHER" id="PTHR43289:SF6">
    <property type="entry name" value="SERINE_THREONINE-PROTEIN KINASE NEKL-3"/>
    <property type="match status" value="1"/>
</dbReference>
<keyword evidence="5" id="KW-0067">ATP-binding</keyword>
<dbReference type="Proteomes" id="UP000320674">
    <property type="component" value="Unassembled WGS sequence"/>
</dbReference>
<keyword evidence="2" id="KW-0808">Transferase</keyword>
<dbReference type="InterPro" id="IPR000719">
    <property type="entry name" value="Prot_kinase_dom"/>
</dbReference>
<dbReference type="PANTHER" id="PTHR43289">
    <property type="entry name" value="MITOGEN-ACTIVATED PROTEIN KINASE KINASE KINASE 20-RELATED"/>
    <property type="match status" value="1"/>
</dbReference>
<dbReference type="EMBL" id="SFAZ01000079">
    <property type="protein sequence ID" value="TRU77567.1"/>
    <property type="molecule type" value="Genomic_DNA"/>
</dbReference>
<evidence type="ECO:0000256" key="3">
    <source>
        <dbReference type="ARBA" id="ARBA00022741"/>
    </source>
</evidence>
<dbReference type="GO" id="GO:0005524">
    <property type="term" value="F:ATP binding"/>
    <property type="evidence" value="ECO:0007669"/>
    <property type="project" value="UniProtKB-KW"/>
</dbReference>
<evidence type="ECO:0000313" key="8">
    <source>
        <dbReference type="Proteomes" id="UP000320674"/>
    </source>
</evidence>
<sequence>MQILGNISRGGFGRVEKIKTRDRDIVARKVFDPLPDIVAAADISKLKKRFRREVRVQSSLSGDYFIPVLDSDLESENPSFIMPLAEKNFWEEIQDSRSKNKIPLESLADILNALEELHSLGYVHRDLKPQNILFQAGRWKLSDFGLVLPVTGATTKLTSLDSAWGTAGYCAPEQAEDFRNSTPSVDIYAFGCILHDLYGSSPRVPYQQYSIQSPVGMIIEKCTEFSPKKRFKSIVSLRGALLKILSEPQNLAPSPNAKEWAENLQDLTDWNIQKLESFARFIKSIQDQSDLWVICEALNEYVFNAMHKLESELWQVVALVYCDWAHGSFDFNYCDVIISRLEVIFHLGNLDSKSAAAIAGAELGYSHNRWFVMGRVVRMCGSDLEDLVAQRIAIEIRVEEVHKQFIYCASESKHSVSDYHPQIVEVLTNQ</sequence>
<evidence type="ECO:0000259" key="6">
    <source>
        <dbReference type="PROSITE" id="PS50011"/>
    </source>
</evidence>
<dbReference type="PROSITE" id="PS00108">
    <property type="entry name" value="PROTEIN_KINASE_ST"/>
    <property type="match status" value="1"/>
</dbReference>
<dbReference type="Gene3D" id="1.10.510.10">
    <property type="entry name" value="Transferase(Phosphotransferase) domain 1"/>
    <property type="match status" value="1"/>
</dbReference>
<evidence type="ECO:0000256" key="5">
    <source>
        <dbReference type="ARBA" id="ARBA00022840"/>
    </source>
</evidence>
<dbReference type="SUPFAM" id="SSF56112">
    <property type="entry name" value="Protein kinase-like (PK-like)"/>
    <property type="match status" value="1"/>
</dbReference>
<accession>A0A552I2A4</accession>
<name>A0A552I2A4_MICVR</name>
<reference evidence="7 8" key="1">
    <citation type="submission" date="2019-01" db="EMBL/GenBank/DDBJ databases">
        <title>Coherence of Microcystis species and biogeography revealed through population genomics.</title>
        <authorList>
            <person name="Perez-Carrascal O.M."/>
            <person name="Terrat Y."/>
            <person name="Giani A."/>
            <person name="Fortin N."/>
            <person name="Tromas N."/>
            <person name="Shapiro B.J."/>
        </authorList>
    </citation>
    <scope>NUCLEOTIDE SEQUENCE [LARGE SCALE GENOMIC DNA]</scope>
    <source>
        <strain evidence="7">Mv_BB_P_19951000_S68D</strain>
    </source>
</reference>
<dbReference type="InterPro" id="IPR011009">
    <property type="entry name" value="Kinase-like_dom_sf"/>
</dbReference>
<dbReference type="Pfam" id="PF00069">
    <property type="entry name" value="Pkinase"/>
    <property type="match status" value="1"/>
</dbReference>
<dbReference type="AlphaFoldDB" id="A0A552I2A4"/>
<feature type="domain" description="Protein kinase" evidence="6">
    <location>
        <begin position="1"/>
        <end position="293"/>
    </location>
</feature>
<gene>
    <name evidence="7" type="ORF">EWV77_05475</name>
</gene>
<keyword evidence="4" id="KW-0418">Kinase</keyword>
<dbReference type="PROSITE" id="PS50011">
    <property type="entry name" value="PROTEIN_KINASE_DOM"/>
    <property type="match status" value="1"/>
</dbReference>
<protein>
    <recommendedName>
        <fullName evidence="1">non-specific serine/threonine protein kinase</fullName>
        <ecNumber evidence="1">2.7.11.1</ecNumber>
    </recommendedName>
</protein>
<dbReference type="SMART" id="SM00220">
    <property type="entry name" value="S_TKc"/>
    <property type="match status" value="1"/>
</dbReference>
<comment type="caution">
    <text evidence="7">The sequence shown here is derived from an EMBL/GenBank/DDBJ whole genome shotgun (WGS) entry which is preliminary data.</text>
</comment>
<proteinExistence type="predicted"/>
<evidence type="ECO:0000256" key="1">
    <source>
        <dbReference type="ARBA" id="ARBA00012513"/>
    </source>
</evidence>
<evidence type="ECO:0000313" key="7">
    <source>
        <dbReference type="EMBL" id="TRU77567.1"/>
    </source>
</evidence>
<dbReference type="InterPro" id="IPR008271">
    <property type="entry name" value="Ser/Thr_kinase_AS"/>
</dbReference>
<keyword evidence="3" id="KW-0547">Nucleotide-binding</keyword>
<evidence type="ECO:0000256" key="4">
    <source>
        <dbReference type="ARBA" id="ARBA00022777"/>
    </source>
</evidence>
<evidence type="ECO:0000256" key="2">
    <source>
        <dbReference type="ARBA" id="ARBA00022679"/>
    </source>
</evidence>